<keyword evidence="6" id="KW-1003">Cell membrane</keyword>
<evidence type="ECO:0000256" key="1">
    <source>
        <dbReference type="ARBA" id="ARBA00004370"/>
    </source>
</evidence>
<dbReference type="PROSITE" id="PS50895">
    <property type="entry name" value="SURF1"/>
    <property type="match status" value="1"/>
</dbReference>
<name>A0A2S9Q8G4_9HYPH</name>
<dbReference type="RefSeq" id="WP_105864207.1">
    <property type="nucleotide sequence ID" value="NZ_PUEJ01000008.1"/>
</dbReference>
<accession>A0A2S9Q8G4</accession>
<dbReference type="PANTHER" id="PTHR23427">
    <property type="entry name" value="SURFEIT LOCUS PROTEIN"/>
    <property type="match status" value="1"/>
</dbReference>
<evidence type="ECO:0000313" key="7">
    <source>
        <dbReference type="EMBL" id="PRH85648.1"/>
    </source>
</evidence>
<keyword evidence="8" id="KW-1185">Reference proteome</keyword>
<proteinExistence type="inferred from homology"/>
<dbReference type="OrthoDB" id="6079986at2"/>
<evidence type="ECO:0000256" key="4">
    <source>
        <dbReference type="ARBA" id="ARBA00022989"/>
    </source>
</evidence>
<keyword evidence="5 6" id="KW-0472">Membrane</keyword>
<evidence type="ECO:0000313" key="8">
    <source>
        <dbReference type="Proteomes" id="UP000237682"/>
    </source>
</evidence>
<comment type="similarity">
    <text evidence="2 6">Belongs to the SURF1 family.</text>
</comment>
<keyword evidence="3 6" id="KW-0812">Transmembrane</keyword>
<dbReference type="Pfam" id="PF02104">
    <property type="entry name" value="SURF1"/>
    <property type="match status" value="1"/>
</dbReference>
<dbReference type="Proteomes" id="UP000237682">
    <property type="component" value="Unassembled WGS sequence"/>
</dbReference>
<comment type="subcellular location">
    <subcellularLocation>
        <location evidence="6">Cell membrane</location>
        <topology evidence="6">Multi-pass membrane protein</topology>
    </subcellularLocation>
    <subcellularLocation>
        <location evidence="1">Membrane</location>
    </subcellularLocation>
</comment>
<reference evidence="7 8" key="1">
    <citation type="submission" date="2018-02" db="EMBL/GenBank/DDBJ databases">
        <title>Whole genome sequencing of endophytic bacterium.</title>
        <authorList>
            <person name="Eedara R."/>
            <person name="Podile A.R."/>
        </authorList>
    </citation>
    <scope>NUCLEOTIDE SEQUENCE [LARGE SCALE GENOMIC DNA]</scope>
    <source>
        <strain evidence="7 8">RP1T</strain>
    </source>
</reference>
<evidence type="ECO:0000256" key="3">
    <source>
        <dbReference type="ARBA" id="ARBA00022692"/>
    </source>
</evidence>
<dbReference type="EMBL" id="PUEJ01000008">
    <property type="protein sequence ID" value="PRH85648.1"/>
    <property type="molecule type" value="Genomic_DNA"/>
</dbReference>
<evidence type="ECO:0000256" key="6">
    <source>
        <dbReference type="RuleBase" id="RU363076"/>
    </source>
</evidence>
<evidence type="ECO:0000256" key="5">
    <source>
        <dbReference type="ARBA" id="ARBA00023136"/>
    </source>
</evidence>
<feature type="transmembrane region" description="Helical" evidence="6">
    <location>
        <begin position="17"/>
        <end position="38"/>
    </location>
</feature>
<organism evidence="7 8">
    <name type="scientific">Labrys okinawensis</name>
    <dbReference type="NCBI Taxonomy" id="346911"/>
    <lineage>
        <taxon>Bacteria</taxon>
        <taxon>Pseudomonadati</taxon>
        <taxon>Pseudomonadota</taxon>
        <taxon>Alphaproteobacteria</taxon>
        <taxon>Hyphomicrobiales</taxon>
        <taxon>Xanthobacteraceae</taxon>
        <taxon>Labrys</taxon>
    </lineage>
</organism>
<comment type="caution">
    <text evidence="7">The sequence shown here is derived from an EMBL/GenBank/DDBJ whole genome shotgun (WGS) entry which is preliminary data.</text>
</comment>
<dbReference type="CDD" id="cd06662">
    <property type="entry name" value="SURF1"/>
    <property type="match status" value="1"/>
</dbReference>
<feature type="transmembrane region" description="Helical" evidence="6">
    <location>
        <begin position="216"/>
        <end position="237"/>
    </location>
</feature>
<evidence type="ECO:0000256" key="2">
    <source>
        <dbReference type="ARBA" id="ARBA00007165"/>
    </source>
</evidence>
<dbReference type="GO" id="GO:0005886">
    <property type="term" value="C:plasma membrane"/>
    <property type="evidence" value="ECO:0007669"/>
    <property type="project" value="UniProtKB-SubCell"/>
</dbReference>
<dbReference type="PANTHER" id="PTHR23427:SF2">
    <property type="entry name" value="SURFEIT LOCUS PROTEIN 1"/>
    <property type="match status" value="1"/>
</dbReference>
<sequence>MTAPGGRPDRLPRLRRGFTVMVVALIVAFAGFCALGVWQVQRLGWKLDLIARIDARIHAEPAPPPGPEAWPAIAADKDAYRRIRLAGEFLDRPPVFVQATTARGAGYWTLSPLKTGQGFTVLVNRGFVLPEERAKVGNAAGPAAVTGLLRLSEPKGAFLRSNDAGADRWYSRDVAEIAAARGLGAVAPYFIDAERRQPGEIPTGGMTVVDLPNNHLIYALTWFALALMTLGGLVYTVRERRAG</sequence>
<gene>
    <name evidence="7" type="ORF">C5L14_22005</name>
</gene>
<protein>
    <recommendedName>
        <fullName evidence="6">SURF1-like protein</fullName>
    </recommendedName>
</protein>
<dbReference type="InterPro" id="IPR002994">
    <property type="entry name" value="Surf1/Shy1"/>
</dbReference>
<keyword evidence="4 6" id="KW-1133">Transmembrane helix</keyword>
<dbReference type="InterPro" id="IPR045214">
    <property type="entry name" value="Surf1/Surf4"/>
</dbReference>
<dbReference type="AlphaFoldDB" id="A0A2S9Q8G4"/>